<dbReference type="EC" id="1.17.99.6" evidence="2"/>
<feature type="domain" description="4Fe-4S ferredoxin-type" evidence="1">
    <location>
        <begin position="191"/>
        <end position="221"/>
    </location>
</feature>
<dbReference type="InterPro" id="IPR017896">
    <property type="entry name" value="4Fe4S_Fe-S-bd"/>
</dbReference>
<dbReference type="Proteomes" id="UP000525298">
    <property type="component" value="Unassembled WGS sequence"/>
</dbReference>
<evidence type="ECO:0000259" key="1">
    <source>
        <dbReference type="PROSITE" id="PS51379"/>
    </source>
</evidence>
<dbReference type="RefSeq" id="WP_181550431.1">
    <property type="nucleotide sequence ID" value="NZ_JACDUS010000002.1"/>
</dbReference>
<keyword evidence="3" id="KW-1185">Reference proteome</keyword>
<evidence type="ECO:0000313" key="3">
    <source>
        <dbReference type="Proteomes" id="UP000525298"/>
    </source>
</evidence>
<dbReference type="PANTHER" id="PTHR42827">
    <property type="entry name" value="IRON-SULFUR CLUSTER-BINDING PROTEIN-RELATED"/>
    <property type="match status" value="1"/>
</dbReference>
<proteinExistence type="predicted"/>
<keyword evidence="2" id="KW-0560">Oxidoreductase</keyword>
<dbReference type="EMBL" id="JACDUS010000002">
    <property type="protein sequence ID" value="MBA2880775.1"/>
    <property type="molecule type" value="Genomic_DNA"/>
</dbReference>
<accession>A0A7W0HK15</accession>
<comment type="caution">
    <text evidence="2">The sequence shown here is derived from an EMBL/GenBank/DDBJ whole genome shotgun (WGS) entry which is preliminary data.</text>
</comment>
<reference evidence="2 3" key="1">
    <citation type="submission" date="2020-07" db="EMBL/GenBank/DDBJ databases">
        <title>Genomic Encyclopedia of Type Strains, Phase IV (KMG-IV): sequencing the most valuable type-strain genomes for metagenomic binning, comparative biology and taxonomic classification.</title>
        <authorList>
            <person name="Goeker M."/>
        </authorList>
    </citation>
    <scope>NUCLEOTIDE SEQUENCE [LARGE SCALE GENOMIC DNA]</scope>
    <source>
        <strain evidence="2 3">DSM 17721</strain>
    </source>
</reference>
<dbReference type="GO" id="GO:0052693">
    <property type="term" value="F:epoxyqueuosine reductase activity"/>
    <property type="evidence" value="ECO:0007669"/>
    <property type="project" value="UniProtKB-EC"/>
</dbReference>
<dbReference type="PANTHER" id="PTHR42827:SF1">
    <property type="entry name" value="IRON-SULFUR CLUSTER-BINDING PROTEIN"/>
    <property type="match status" value="1"/>
</dbReference>
<gene>
    <name evidence="2" type="ORF">HNR65_001093</name>
</gene>
<dbReference type="AlphaFoldDB" id="A0A7W0HK15"/>
<organism evidence="2 3">
    <name type="scientific">Desulfosalsimonas propionicica</name>
    <dbReference type="NCBI Taxonomy" id="332175"/>
    <lineage>
        <taxon>Bacteria</taxon>
        <taxon>Pseudomonadati</taxon>
        <taxon>Thermodesulfobacteriota</taxon>
        <taxon>Desulfobacteria</taxon>
        <taxon>Desulfobacterales</taxon>
        <taxon>Desulfosalsimonadaceae</taxon>
        <taxon>Desulfosalsimonas</taxon>
    </lineage>
</organism>
<name>A0A7W0HK15_9BACT</name>
<dbReference type="PROSITE" id="PS51379">
    <property type="entry name" value="4FE4S_FER_2"/>
    <property type="match status" value="1"/>
</dbReference>
<protein>
    <submittedName>
        <fullName evidence="2">Epoxyqueuosine reductase</fullName>
        <ecNumber evidence="2">1.17.99.6</ecNumber>
    </submittedName>
</protein>
<dbReference type="SUPFAM" id="SSF54862">
    <property type="entry name" value="4Fe-4S ferredoxins"/>
    <property type="match status" value="1"/>
</dbReference>
<sequence>MHFHGFRAKDIFDGINWQALKNTGENMTQHRQLAEELIAEAEKQDGFRAGIAAIDEVLGGPSYKAVSVGNWKTNHSEKATPWLPDARSLLVLAMHHPENDPGLDWFDRGNTAGNRRMTKISEELGSWLFRSHGVRAQPLPYHVEKGGVYLKDAAVFAGLGVVGKNNLLLDRKWGPRVRLRAVLIKGRLPSGRPPEDFQPCQGCAMPCRKACPENAFALGQYDRPTCIQRLDSNRAHPIESGQRDSEGSPILVTEWCRSCEFACPVGEK</sequence>
<evidence type="ECO:0000313" key="2">
    <source>
        <dbReference type="EMBL" id="MBA2880775.1"/>
    </source>
</evidence>